<reference evidence="2 3" key="1">
    <citation type="submission" date="2018-06" db="EMBL/GenBank/DDBJ databases">
        <title>Comparative genomics reveals the genomic features of Rhizophagus irregularis, R. cerebriforme, R. diaphanum and Gigaspora rosea, and their symbiotic lifestyle signature.</title>
        <authorList>
            <person name="Morin E."/>
            <person name="San Clemente H."/>
            <person name="Chen E.C.H."/>
            <person name="De La Providencia I."/>
            <person name="Hainaut M."/>
            <person name="Kuo A."/>
            <person name="Kohler A."/>
            <person name="Murat C."/>
            <person name="Tang N."/>
            <person name="Roy S."/>
            <person name="Loubradou J."/>
            <person name="Henrissat B."/>
            <person name="Grigoriev I.V."/>
            <person name="Corradi N."/>
            <person name="Roux C."/>
            <person name="Martin F.M."/>
        </authorList>
    </citation>
    <scope>NUCLEOTIDE SEQUENCE [LARGE SCALE GENOMIC DNA]</scope>
    <source>
        <strain evidence="2 3">DAOM 227022</strain>
    </source>
</reference>
<evidence type="ECO:0008006" key="4">
    <source>
        <dbReference type="Google" id="ProtNLM"/>
    </source>
</evidence>
<name>A0A397TET6_9GLOM</name>
<dbReference type="Gene3D" id="1.25.40.10">
    <property type="entry name" value="Tetratricopeptide repeat domain"/>
    <property type="match status" value="2"/>
</dbReference>
<protein>
    <recommendedName>
        <fullName evidence="4">HCP-like protein</fullName>
    </recommendedName>
</protein>
<comment type="similarity">
    <text evidence="1">Belongs to the sel-1 family.</text>
</comment>
<dbReference type="STRING" id="658196.A0A397TET6"/>
<sequence length="161" mass="18785">QEAAENGYEEAQRYLGEVYIKGHVSKQDYEKSFEWILNSCNDHIEIEYYIACLYKFGIGCKQDYIRSLYWFYRCAKNNHPEAQFYLGNSFIKVDQKEALKWYTISAENGQANAQYILGQIYEIGLLGLDKNKSKSLMWYIKSADQGHSLAKTKIDIQSETN</sequence>
<dbReference type="SMART" id="SM00671">
    <property type="entry name" value="SEL1"/>
    <property type="match status" value="4"/>
</dbReference>
<dbReference type="InterPro" id="IPR050767">
    <property type="entry name" value="Sel1_AlgK"/>
</dbReference>
<dbReference type="AlphaFoldDB" id="A0A397TET6"/>
<feature type="non-terminal residue" evidence="2">
    <location>
        <position position="1"/>
    </location>
</feature>
<dbReference type="PANTHER" id="PTHR11102:SF160">
    <property type="entry name" value="ERAD-ASSOCIATED E3 UBIQUITIN-PROTEIN LIGASE COMPONENT HRD3"/>
    <property type="match status" value="1"/>
</dbReference>
<dbReference type="Proteomes" id="UP000265703">
    <property type="component" value="Unassembled WGS sequence"/>
</dbReference>
<gene>
    <name evidence="2" type="ORF">C1645_688523</name>
</gene>
<dbReference type="EMBL" id="QKYT01000054">
    <property type="protein sequence ID" value="RIA95849.1"/>
    <property type="molecule type" value="Genomic_DNA"/>
</dbReference>
<evidence type="ECO:0000313" key="3">
    <source>
        <dbReference type="Proteomes" id="UP000265703"/>
    </source>
</evidence>
<keyword evidence="3" id="KW-1185">Reference proteome</keyword>
<proteinExistence type="inferred from homology"/>
<organism evidence="2 3">
    <name type="scientific">Glomus cerebriforme</name>
    <dbReference type="NCBI Taxonomy" id="658196"/>
    <lineage>
        <taxon>Eukaryota</taxon>
        <taxon>Fungi</taxon>
        <taxon>Fungi incertae sedis</taxon>
        <taxon>Mucoromycota</taxon>
        <taxon>Glomeromycotina</taxon>
        <taxon>Glomeromycetes</taxon>
        <taxon>Glomerales</taxon>
        <taxon>Glomeraceae</taxon>
        <taxon>Glomus</taxon>
    </lineage>
</organism>
<dbReference type="SUPFAM" id="SSF81901">
    <property type="entry name" value="HCP-like"/>
    <property type="match status" value="1"/>
</dbReference>
<evidence type="ECO:0000256" key="1">
    <source>
        <dbReference type="ARBA" id="ARBA00038101"/>
    </source>
</evidence>
<accession>A0A397TET6</accession>
<dbReference type="PANTHER" id="PTHR11102">
    <property type="entry name" value="SEL-1-LIKE PROTEIN"/>
    <property type="match status" value="1"/>
</dbReference>
<dbReference type="Pfam" id="PF08238">
    <property type="entry name" value="Sel1"/>
    <property type="match status" value="4"/>
</dbReference>
<dbReference type="InterPro" id="IPR006597">
    <property type="entry name" value="Sel1-like"/>
</dbReference>
<dbReference type="InterPro" id="IPR011990">
    <property type="entry name" value="TPR-like_helical_dom_sf"/>
</dbReference>
<dbReference type="OrthoDB" id="2355183at2759"/>
<evidence type="ECO:0000313" key="2">
    <source>
        <dbReference type="EMBL" id="RIA95849.1"/>
    </source>
</evidence>
<comment type="caution">
    <text evidence="2">The sequence shown here is derived from an EMBL/GenBank/DDBJ whole genome shotgun (WGS) entry which is preliminary data.</text>
</comment>